<organism evidence="1 2">
    <name type="scientific">Lusitaniella coriacea LEGE 07157</name>
    <dbReference type="NCBI Taxonomy" id="945747"/>
    <lineage>
        <taxon>Bacteria</taxon>
        <taxon>Bacillati</taxon>
        <taxon>Cyanobacteriota</taxon>
        <taxon>Cyanophyceae</taxon>
        <taxon>Spirulinales</taxon>
        <taxon>Lusitaniellaceae</taxon>
        <taxon>Lusitaniella</taxon>
    </lineage>
</organism>
<reference evidence="1" key="1">
    <citation type="submission" date="2020-10" db="EMBL/GenBank/DDBJ databases">
        <authorList>
            <person name="Castelo-Branco R."/>
            <person name="Eusebio N."/>
            <person name="Adriana R."/>
            <person name="Vieira A."/>
            <person name="Brugerolle De Fraissinette N."/>
            <person name="Rezende De Castro R."/>
            <person name="Schneider M.P."/>
            <person name="Vasconcelos V."/>
            <person name="Leao P.N."/>
        </authorList>
    </citation>
    <scope>NUCLEOTIDE SEQUENCE</scope>
    <source>
        <strain evidence="1">LEGE 07157</strain>
    </source>
</reference>
<sequence length="278" mass="32391">MKNAKDSQISQKLREELSQFQWLRALSLPVLPWVKPFLPLLDIPQLVQDNSSLWEEIYLQNLAALKVISESPEPITREELETIYPLGILQAMHQLAEQGGVAVALELERWVRRYFRPHESHTPLCHWHSVLRLTFLLQRHDRIPPPAVLEPLVPDIEKLYRNFEEARYEIFDIAPPNPLGGKSSRCMEVTLMSQARRNTFPVRVLRKIAQELNPVERQEVINWAERQVKVMFPPIDRDPSVLCGERYMRVEPPGFDMPSILGFSDEIDRAHPDSQQLR</sequence>
<comment type="caution">
    <text evidence="1">The sequence shown here is derived from an EMBL/GenBank/DDBJ whole genome shotgun (WGS) entry which is preliminary data.</text>
</comment>
<proteinExistence type="predicted"/>
<evidence type="ECO:0000313" key="1">
    <source>
        <dbReference type="EMBL" id="MBE9116585.1"/>
    </source>
</evidence>
<accession>A0A8J7DX65</accession>
<protein>
    <submittedName>
        <fullName evidence="1">Uncharacterized protein</fullName>
    </submittedName>
</protein>
<dbReference type="EMBL" id="JADEWZ010000015">
    <property type="protein sequence ID" value="MBE9116585.1"/>
    <property type="molecule type" value="Genomic_DNA"/>
</dbReference>
<dbReference type="RefSeq" id="WP_194029670.1">
    <property type="nucleotide sequence ID" value="NZ_JADEWZ010000015.1"/>
</dbReference>
<keyword evidence="2" id="KW-1185">Reference proteome</keyword>
<dbReference type="Proteomes" id="UP000654482">
    <property type="component" value="Unassembled WGS sequence"/>
</dbReference>
<evidence type="ECO:0000313" key="2">
    <source>
        <dbReference type="Proteomes" id="UP000654482"/>
    </source>
</evidence>
<gene>
    <name evidence="1" type="ORF">IQ249_11805</name>
</gene>
<name>A0A8J7DX65_9CYAN</name>
<dbReference type="AlphaFoldDB" id="A0A8J7DX65"/>